<gene>
    <name evidence="10" type="ORF">L3049_11340</name>
</gene>
<dbReference type="Proteomes" id="UP001528920">
    <property type="component" value="Unassembled WGS sequence"/>
</dbReference>
<feature type="domain" description="PAS" evidence="8">
    <location>
        <begin position="8"/>
        <end position="52"/>
    </location>
</feature>
<organism evidence="10 11">
    <name type="scientific">Paralabilibaculum antarcticum</name>
    <dbReference type="NCBI Taxonomy" id="2912572"/>
    <lineage>
        <taxon>Bacteria</taxon>
        <taxon>Pseudomonadati</taxon>
        <taxon>Bacteroidota</taxon>
        <taxon>Bacteroidia</taxon>
        <taxon>Marinilabiliales</taxon>
        <taxon>Marinifilaceae</taxon>
        <taxon>Paralabilibaculum</taxon>
    </lineage>
</organism>
<dbReference type="Pfam" id="PF00512">
    <property type="entry name" value="HisKA"/>
    <property type="match status" value="1"/>
</dbReference>
<reference evidence="10 11" key="1">
    <citation type="submission" date="2022-01" db="EMBL/GenBank/DDBJ databases">
        <title>Labilibaculum sp. nov, a marine bacterium isolated from Antarctica.</title>
        <authorList>
            <person name="Dai W."/>
        </authorList>
    </citation>
    <scope>NUCLEOTIDE SEQUENCE [LARGE SCALE GENOMIC DNA]</scope>
    <source>
        <strain evidence="10 11">DW002</strain>
    </source>
</reference>
<feature type="domain" description="PAS" evidence="8">
    <location>
        <begin position="297"/>
        <end position="367"/>
    </location>
</feature>
<dbReference type="InterPro" id="IPR000014">
    <property type="entry name" value="PAS"/>
</dbReference>
<dbReference type="Gene3D" id="3.30.450.40">
    <property type="match status" value="1"/>
</dbReference>
<dbReference type="SMART" id="SM00387">
    <property type="entry name" value="HATPase_c"/>
    <property type="match status" value="1"/>
</dbReference>
<proteinExistence type="predicted"/>
<evidence type="ECO:0000313" key="10">
    <source>
        <dbReference type="EMBL" id="MDE5418601.1"/>
    </source>
</evidence>
<dbReference type="InterPro" id="IPR005467">
    <property type="entry name" value="His_kinase_dom"/>
</dbReference>
<dbReference type="PROSITE" id="PS50113">
    <property type="entry name" value="PAC"/>
    <property type="match status" value="1"/>
</dbReference>
<dbReference type="SUPFAM" id="SSF47384">
    <property type="entry name" value="Homodimeric domain of signal transducing histidine kinase"/>
    <property type="match status" value="1"/>
</dbReference>
<feature type="domain" description="PAC" evidence="9">
    <location>
        <begin position="370"/>
        <end position="422"/>
    </location>
</feature>
<dbReference type="PROSITE" id="PS50112">
    <property type="entry name" value="PAS"/>
    <property type="match status" value="3"/>
</dbReference>
<dbReference type="PRINTS" id="PR00344">
    <property type="entry name" value="BCTRLSENSOR"/>
</dbReference>
<dbReference type="InterPro" id="IPR004358">
    <property type="entry name" value="Sig_transdc_His_kin-like_C"/>
</dbReference>
<dbReference type="CDD" id="cd16922">
    <property type="entry name" value="HATPase_EvgS-ArcB-TorS-like"/>
    <property type="match status" value="1"/>
</dbReference>
<dbReference type="SUPFAM" id="SSF55874">
    <property type="entry name" value="ATPase domain of HSP90 chaperone/DNA topoisomerase II/histidine kinase"/>
    <property type="match status" value="1"/>
</dbReference>
<evidence type="ECO:0000256" key="3">
    <source>
        <dbReference type="ARBA" id="ARBA00022553"/>
    </source>
</evidence>
<dbReference type="InterPro" id="IPR003594">
    <property type="entry name" value="HATPase_dom"/>
</dbReference>
<dbReference type="NCBIfam" id="TIGR00229">
    <property type="entry name" value="sensory_box"/>
    <property type="match status" value="3"/>
</dbReference>
<keyword evidence="3" id="KW-0597">Phosphoprotein</keyword>
<dbReference type="PROSITE" id="PS50109">
    <property type="entry name" value="HIS_KIN"/>
    <property type="match status" value="1"/>
</dbReference>
<dbReference type="Gene3D" id="3.30.450.20">
    <property type="entry name" value="PAS domain"/>
    <property type="match status" value="3"/>
</dbReference>
<keyword evidence="6" id="KW-0902">Two-component regulatory system</keyword>
<dbReference type="InterPro" id="IPR050736">
    <property type="entry name" value="Sensor_HK_Regulatory"/>
</dbReference>
<dbReference type="InterPro" id="IPR029016">
    <property type="entry name" value="GAF-like_dom_sf"/>
</dbReference>
<dbReference type="Pfam" id="PF13426">
    <property type="entry name" value="PAS_9"/>
    <property type="match status" value="2"/>
</dbReference>
<comment type="catalytic activity">
    <reaction evidence="1">
        <text>ATP + protein L-histidine = ADP + protein N-phospho-L-histidine.</text>
        <dbReference type="EC" id="2.7.13.3"/>
    </reaction>
</comment>
<dbReference type="Pfam" id="PF02518">
    <property type="entry name" value="HATPase_c"/>
    <property type="match status" value="1"/>
</dbReference>
<evidence type="ECO:0000256" key="6">
    <source>
        <dbReference type="ARBA" id="ARBA00023012"/>
    </source>
</evidence>
<dbReference type="CDD" id="cd00130">
    <property type="entry name" value="PAS"/>
    <property type="match status" value="2"/>
</dbReference>
<feature type="domain" description="Histidine kinase" evidence="7">
    <location>
        <begin position="569"/>
        <end position="787"/>
    </location>
</feature>
<dbReference type="Gene3D" id="1.10.287.130">
    <property type="match status" value="1"/>
</dbReference>
<dbReference type="InterPro" id="IPR035965">
    <property type="entry name" value="PAS-like_dom_sf"/>
</dbReference>
<dbReference type="InterPro" id="IPR000700">
    <property type="entry name" value="PAS-assoc_C"/>
</dbReference>
<name>A0ABT5VT62_9BACT</name>
<dbReference type="SMART" id="SM00091">
    <property type="entry name" value="PAS"/>
    <property type="match status" value="3"/>
</dbReference>
<dbReference type="SMART" id="SM00388">
    <property type="entry name" value="HisKA"/>
    <property type="match status" value="1"/>
</dbReference>
<dbReference type="InterPro" id="IPR013655">
    <property type="entry name" value="PAS_fold_3"/>
</dbReference>
<dbReference type="Pfam" id="PF08447">
    <property type="entry name" value="PAS_3"/>
    <property type="match status" value="1"/>
</dbReference>
<dbReference type="EMBL" id="JAKJSC010000001">
    <property type="protein sequence ID" value="MDE5418601.1"/>
    <property type="molecule type" value="Genomic_DNA"/>
</dbReference>
<dbReference type="EC" id="2.7.13.3" evidence="2"/>
<sequence length="790" mass="91632">MTMQNQTKSELYKSLVLNSGDAMFLFDQKGKIVEANNSACTGLNYKKEDLLNLSVPDINPEFQSPDVIADFFRKLVIEKYVKLFSKHQRKDGHVFPVEMSLSLLEENGEHLVLGIARDITEHEEDKANLFSYIDTLEKIHHILEQAKDIEEMLTDVLNLLQEVFESDRTFLISSQELNDQYKIRPFEIVRKQTQRIFTNQNEGNALTHSQEIHDKIKANKLEVFLSSNFEENSSNNVYSELITPMLNIGVNPYFLGIHQCSYDRKWTELEQKLLLDVSRRLSDAIVRLFNDHTLQQSEEKYKTLYDHAPLGYHSLDTNGDFVDVNNTWLNLLGYDKEEVIGKNYGDFLHPDYRDNFVKNFPTLKSRGYVQNVHFKLRHKNGNYIYISLEGCTGCHPDGSFKQTYCVIQDISARIKAEEELKESETRFKNLVQSVPVPLGLLDSKTLEIKYINNRFVEKFGYTIEEIPTIERWNELVYPDLEYREWVVNNWKNALEYCIKYNTDIPTDIYKIKCKNGDYKEMSVSGIVLGEDFLINFADVTEQKEYERKLKLALEKAEENEKLKTAFLANMSHEIRTPMNGIMGFADLLQTPQLSGEKHQRYVDLIMKSGDRMLSTINDIIEVSKIETKQITPIYHETNINEIIKYYYSFFLPEADIKGIILNYKFGLSSSEALILLDKSMLDSILTNLIKNAIKYTNSGMIDFGYTKNEDELEFYVKDSGIGIPEEQQKIIFERFRQVELESTKTIEGSGLGLSIAKAYTELLGGKIWMESEEGVGSQFYFTIPYRLMEK</sequence>
<evidence type="ECO:0000259" key="7">
    <source>
        <dbReference type="PROSITE" id="PS50109"/>
    </source>
</evidence>
<dbReference type="InterPro" id="IPR036097">
    <property type="entry name" value="HisK_dim/P_sf"/>
</dbReference>
<protein>
    <recommendedName>
        <fullName evidence="2">histidine kinase</fullName>
        <ecNumber evidence="2">2.7.13.3</ecNumber>
    </recommendedName>
</protein>
<evidence type="ECO:0000256" key="5">
    <source>
        <dbReference type="ARBA" id="ARBA00022777"/>
    </source>
</evidence>
<keyword evidence="5" id="KW-0418">Kinase</keyword>
<dbReference type="InterPro" id="IPR036890">
    <property type="entry name" value="HATPase_C_sf"/>
</dbReference>
<dbReference type="SUPFAM" id="SSF55785">
    <property type="entry name" value="PYP-like sensor domain (PAS domain)"/>
    <property type="match status" value="3"/>
</dbReference>
<dbReference type="InterPro" id="IPR003661">
    <property type="entry name" value="HisK_dim/P_dom"/>
</dbReference>
<keyword evidence="11" id="KW-1185">Reference proteome</keyword>
<evidence type="ECO:0000313" key="11">
    <source>
        <dbReference type="Proteomes" id="UP001528920"/>
    </source>
</evidence>
<dbReference type="PANTHER" id="PTHR43711:SF31">
    <property type="entry name" value="HISTIDINE KINASE"/>
    <property type="match status" value="1"/>
</dbReference>
<evidence type="ECO:0000256" key="1">
    <source>
        <dbReference type="ARBA" id="ARBA00000085"/>
    </source>
</evidence>
<dbReference type="RefSeq" id="WP_275109927.1">
    <property type="nucleotide sequence ID" value="NZ_JAKJSC010000001.1"/>
</dbReference>
<comment type="caution">
    <text evidence="10">The sequence shown here is derived from an EMBL/GenBank/DDBJ whole genome shotgun (WGS) entry which is preliminary data.</text>
</comment>
<evidence type="ECO:0000259" key="8">
    <source>
        <dbReference type="PROSITE" id="PS50112"/>
    </source>
</evidence>
<dbReference type="PANTHER" id="PTHR43711">
    <property type="entry name" value="TWO-COMPONENT HISTIDINE KINASE"/>
    <property type="match status" value="1"/>
</dbReference>
<keyword evidence="4" id="KW-0808">Transferase</keyword>
<accession>A0ABT5VT62</accession>
<evidence type="ECO:0000256" key="2">
    <source>
        <dbReference type="ARBA" id="ARBA00012438"/>
    </source>
</evidence>
<feature type="domain" description="PAS" evidence="8">
    <location>
        <begin position="423"/>
        <end position="479"/>
    </location>
</feature>
<evidence type="ECO:0000259" key="9">
    <source>
        <dbReference type="PROSITE" id="PS50113"/>
    </source>
</evidence>
<evidence type="ECO:0000256" key="4">
    <source>
        <dbReference type="ARBA" id="ARBA00022679"/>
    </source>
</evidence>
<dbReference type="Gene3D" id="3.30.565.10">
    <property type="entry name" value="Histidine kinase-like ATPase, C-terminal domain"/>
    <property type="match status" value="1"/>
</dbReference>
<dbReference type="CDD" id="cd00082">
    <property type="entry name" value="HisKA"/>
    <property type="match status" value="1"/>
</dbReference>